<evidence type="ECO:0000313" key="7">
    <source>
        <dbReference type="Proteomes" id="UP000233767"/>
    </source>
</evidence>
<dbReference type="GO" id="GO:0006508">
    <property type="term" value="P:proteolysis"/>
    <property type="evidence" value="ECO:0007669"/>
    <property type="project" value="InterPro"/>
</dbReference>
<name>A0A497UTV2_9FLAO</name>
<evidence type="ECO:0000313" key="5">
    <source>
        <dbReference type="EMBL" id="PKW21278.1"/>
    </source>
</evidence>
<dbReference type="AlphaFoldDB" id="A0A497UTV2"/>
<keyword evidence="2" id="KW-0732">Signal</keyword>
<dbReference type="Gene3D" id="2.40.70.10">
    <property type="entry name" value="Acid Proteases"/>
    <property type="match status" value="1"/>
</dbReference>
<dbReference type="InterPro" id="IPR041489">
    <property type="entry name" value="PDZ_6"/>
</dbReference>
<dbReference type="PROSITE" id="PS00141">
    <property type="entry name" value="ASP_PROTEASE"/>
    <property type="match status" value="1"/>
</dbReference>
<dbReference type="EMBL" id="RCCB01000011">
    <property type="protein sequence ID" value="RLJ30084.1"/>
    <property type="molecule type" value="Genomic_DNA"/>
</dbReference>
<dbReference type="PROSITE" id="PS50106">
    <property type="entry name" value="PDZ"/>
    <property type="match status" value="1"/>
</dbReference>
<dbReference type="SUPFAM" id="SSF50156">
    <property type="entry name" value="PDZ domain-like"/>
    <property type="match status" value="1"/>
</dbReference>
<accession>A0A497UTV2</accession>
<comment type="caution">
    <text evidence="6">The sequence shown here is derived from an EMBL/GenBank/DDBJ whole genome shotgun (WGS) entry which is preliminary data.</text>
</comment>
<evidence type="ECO:0000313" key="6">
    <source>
        <dbReference type="EMBL" id="RLJ30084.1"/>
    </source>
</evidence>
<dbReference type="InterPro" id="IPR021109">
    <property type="entry name" value="Peptidase_aspartic_dom_sf"/>
</dbReference>
<dbReference type="InterPro" id="IPR036034">
    <property type="entry name" value="PDZ_sf"/>
</dbReference>
<sequence>MKLRILVLCLLIVAGSLFAQEGFQWNSHKDKIDIPFQHIYNLIIIPVEINNVKLNMLLDTGADNSMIFSLPENDTIQFKKYKKVKVRGIGSEDIIEALLSVDNKIKISSYEDNKFPILIVLNQDVNFSSRLGIPVNGVIGYSFFKECPIEINYQKKIVTIHRTRKFLEKKKFKKYLKHPIKVIDKRPYIDVIAKIEEDTLDLKLLIDIGLGDGLWLFENKRIKAGNNYFEDILGRGLNGLINGKKSRVKTVKIADFTLDEALVSYPEEVYFPKIGIIEGRNGSVGGEILHRFNVILDYQEQFIYLKKNSKFKKPFNYNMSGIVVQHNGVEFVQEAIRLETKSNYGVKVDGGLDNFNDNNFRYKFSLKPVFEIASVRTGSPADLAGIQPGDKIVRINKKKTHGYTIQKISDLLQSEEGKWIYIDVERESKIIAFKFQLKKIL</sequence>
<evidence type="ECO:0000259" key="3">
    <source>
        <dbReference type="PROSITE" id="PS50106"/>
    </source>
</evidence>
<dbReference type="Proteomes" id="UP000233767">
    <property type="component" value="Unassembled WGS sequence"/>
</dbReference>
<dbReference type="InterPro" id="IPR001995">
    <property type="entry name" value="Peptidase_A2_cat"/>
</dbReference>
<dbReference type="Pfam" id="PF17820">
    <property type="entry name" value="PDZ_6"/>
    <property type="match status" value="1"/>
</dbReference>
<dbReference type="InterPro" id="IPR001969">
    <property type="entry name" value="Aspartic_peptidase_AS"/>
</dbReference>
<evidence type="ECO:0000256" key="1">
    <source>
        <dbReference type="ARBA" id="ARBA00022801"/>
    </source>
</evidence>
<feature type="domain" description="Peptidase A2" evidence="4">
    <location>
        <begin position="54"/>
        <end position="91"/>
    </location>
</feature>
<evidence type="ECO:0000259" key="4">
    <source>
        <dbReference type="PROSITE" id="PS50175"/>
    </source>
</evidence>
<organism evidence="6 8">
    <name type="scientific">Flavobacterium lindanitolerans</name>
    <dbReference type="NCBI Taxonomy" id="428988"/>
    <lineage>
        <taxon>Bacteria</taxon>
        <taxon>Pseudomonadati</taxon>
        <taxon>Bacteroidota</taxon>
        <taxon>Flavobacteriia</taxon>
        <taxon>Flavobacteriales</taxon>
        <taxon>Flavobacteriaceae</taxon>
        <taxon>Flavobacterium</taxon>
    </lineage>
</organism>
<feature type="chain" id="PRO_5019832372" evidence="2">
    <location>
        <begin position="20"/>
        <end position="441"/>
    </location>
</feature>
<dbReference type="Pfam" id="PF13650">
    <property type="entry name" value="Asp_protease_2"/>
    <property type="match status" value="1"/>
</dbReference>
<evidence type="ECO:0000256" key="2">
    <source>
        <dbReference type="SAM" id="SignalP"/>
    </source>
</evidence>
<dbReference type="SMART" id="SM00228">
    <property type="entry name" value="PDZ"/>
    <property type="match status" value="1"/>
</dbReference>
<evidence type="ECO:0000313" key="8">
    <source>
        <dbReference type="Proteomes" id="UP000275027"/>
    </source>
</evidence>
<dbReference type="SUPFAM" id="SSF50630">
    <property type="entry name" value="Acid proteases"/>
    <property type="match status" value="1"/>
</dbReference>
<keyword evidence="7" id="KW-1185">Reference proteome</keyword>
<dbReference type="InterPro" id="IPR001478">
    <property type="entry name" value="PDZ"/>
</dbReference>
<proteinExistence type="predicted"/>
<dbReference type="GO" id="GO:0004190">
    <property type="term" value="F:aspartic-type endopeptidase activity"/>
    <property type="evidence" value="ECO:0007669"/>
    <property type="project" value="InterPro"/>
</dbReference>
<dbReference type="PROSITE" id="PS50175">
    <property type="entry name" value="ASP_PROT_RETROV"/>
    <property type="match status" value="1"/>
</dbReference>
<dbReference type="Gene3D" id="2.30.42.10">
    <property type="match status" value="1"/>
</dbReference>
<feature type="domain" description="PDZ" evidence="3">
    <location>
        <begin position="333"/>
        <end position="414"/>
    </location>
</feature>
<dbReference type="EMBL" id="PJND01000008">
    <property type="protein sequence ID" value="PKW21278.1"/>
    <property type="molecule type" value="Genomic_DNA"/>
</dbReference>
<keyword evidence="1" id="KW-0378">Hydrolase</keyword>
<reference evidence="5 7" key="1">
    <citation type="submission" date="2017-12" db="EMBL/GenBank/DDBJ databases">
        <title>Genomic Encyclopedia of Type Strains, Phase III (KMG-III): the genomes of soil and plant-associated and newly described type strains.</title>
        <authorList>
            <person name="Whitman W."/>
        </authorList>
    </citation>
    <scope>NUCLEOTIDE SEQUENCE [LARGE SCALE GENOMIC DNA]</scope>
    <source>
        <strain evidence="5 7">IP-10</strain>
    </source>
</reference>
<reference evidence="6 8" key="2">
    <citation type="submission" date="2018-10" db="EMBL/GenBank/DDBJ databases">
        <title>Genomic Encyclopedia of Archaeal and Bacterial Type Strains, Phase II (KMG-II): from individual species to whole genera.</title>
        <authorList>
            <person name="Goeker M."/>
        </authorList>
    </citation>
    <scope>NUCLEOTIDE SEQUENCE [LARGE SCALE GENOMIC DNA]</scope>
    <source>
        <strain evidence="6 8">DSM 21886</strain>
    </source>
</reference>
<gene>
    <name evidence="5" type="ORF">B0G92_2563</name>
    <name evidence="6" type="ORF">CLV50_1487</name>
</gene>
<protein>
    <submittedName>
        <fullName evidence="6">PDZ domain-containing protein</fullName>
    </submittedName>
</protein>
<dbReference type="Proteomes" id="UP000275027">
    <property type="component" value="Unassembled WGS sequence"/>
</dbReference>
<feature type="signal peptide" evidence="2">
    <location>
        <begin position="1"/>
        <end position="19"/>
    </location>
</feature>
<dbReference type="RefSeq" id="WP_101472451.1">
    <property type="nucleotide sequence ID" value="NZ_PJND01000008.1"/>
</dbReference>